<evidence type="ECO:0000256" key="2">
    <source>
        <dbReference type="SAM" id="Phobius"/>
    </source>
</evidence>
<keyword evidence="2" id="KW-1133">Transmembrane helix</keyword>
<feature type="compositionally biased region" description="Basic and acidic residues" evidence="1">
    <location>
        <begin position="71"/>
        <end position="80"/>
    </location>
</feature>
<name>A0ABT3DUZ6_9XANT</name>
<dbReference type="EMBL" id="JANFWR010000010">
    <property type="protein sequence ID" value="MCW0399302.1"/>
    <property type="molecule type" value="Genomic_DNA"/>
</dbReference>
<comment type="caution">
    <text evidence="3">The sequence shown here is derived from an EMBL/GenBank/DDBJ whole genome shotgun (WGS) entry which is preliminary data.</text>
</comment>
<evidence type="ECO:0000313" key="4">
    <source>
        <dbReference type="Proteomes" id="UP001320843"/>
    </source>
</evidence>
<gene>
    <name evidence="3" type="ORF">NB700_001858</name>
</gene>
<keyword evidence="4" id="KW-1185">Reference proteome</keyword>
<keyword evidence="2" id="KW-0472">Membrane</keyword>
<feature type="transmembrane region" description="Helical" evidence="2">
    <location>
        <begin position="33"/>
        <end position="51"/>
    </location>
</feature>
<reference evidence="3 4" key="1">
    <citation type="submission" date="2022-06" db="EMBL/GenBank/DDBJ databases">
        <title>Dynamics of rice microbiomes reveals core vertical transmitted seed endophytes.</title>
        <authorList>
            <person name="Liao K."/>
            <person name="Zhang X."/>
        </authorList>
    </citation>
    <scope>NUCLEOTIDE SEQUENCE [LARGE SCALE GENOMIC DNA]</scope>
    <source>
        <strain evidence="3 4">YT10-10-1</strain>
    </source>
</reference>
<protein>
    <submittedName>
        <fullName evidence="3">Uncharacterized protein</fullName>
    </submittedName>
</protein>
<organism evidence="3 4">
    <name type="scientific">Xanthomonas sacchari</name>
    <dbReference type="NCBI Taxonomy" id="56458"/>
    <lineage>
        <taxon>Bacteria</taxon>
        <taxon>Pseudomonadati</taxon>
        <taxon>Pseudomonadota</taxon>
        <taxon>Gammaproteobacteria</taxon>
        <taxon>Lysobacterales</taxon>
        <taxon>Lysobacteraceae</taxon>
        <taxon>Xanthomonas</taxon>
    </lineage>
</organism>
<feature type="region of interest" description="Disordered" evidence="1">
    <location>
        <begin position="56"/>
        <end position="107"/>
    </location>
</feature>
<accession>A0ABT3DUZ6</accession>
<keyword evidence="2" id="KW-0812">Transmembrane</keyword>
<evidence type="ECO:0000256" key="1">
    <source>
        <dbReference type="SAM" id="MobiDB-lite"/>
    </source>
</evidence>
<proteinExistence type="predicted"/>
<dbReference type="Proteomes" id="UP001320843">
    <property type="component" value="Unassembled WGS sequence"/>
</dbReference>
<sequence>MMVGLCNPTIKGPIRFELTRDIMDFIAIRSCPMPTIVTLLVAAGALLYFAFRRRPENDDPVQGDPSLGQQFHDERVREMQEQAASGPLGAIDPNESNVKAHARSHMD</sequence>
<evidence type="ECO:0000313" key="3">
    <source>
        <dbReference type="EMBL" id="MCW0399302.1"/>
    </source>
</evidence>